<keyword evidence="1" id="KW-0472">Membrane</keyword>
<evidence type="ECO:0000313" key="2">
    <source>
        <dbReference type="EMBL" id="MDT8758130.1"/>
    </source>
</evidence>
<comment type="caution">
    <text evidence="2">The sequence shown here is derived from an EMBL/GenBank/DDBJ whole genome shotgun (WGS) entry which is preliminary data.</text>
</comment>
<name>A0ABU3N0R3_9SPHN</name>
<reference evidence="2" key="1">
    <citation type="submission" date="2022-04" db="EMBL/GenBank/DDBJ databases">
        <title>Tomato heritable bacteria conferring resistance against bacterial wilt.</title>
        <authorList>
            <person name="Yin J."/>
        </authorList>
    </citation>
    <scope>NUCLEOTIDE SEQUENCE</scope>
    <source>
        <strain evidence="2">Cra20</strain>
    </source>
</reference>
<proteinExistence type="predicted"/>
<evidence type="ECO:0000256" key="1">
    <source>
        <dbReference type="SAM" id="Phobius"/>
    </source>
</evidence>
<keyword evidence="1" id="KW-0812">Transmembrane</keyword>
<protein>
    <submittedName>
        <fullName evidence="2">Uncharacterized protein</fullName>
    </submittedName>
</protein>
<feature type="transmembrane region" description="Helical" evidence="1">
    <location>
        <begin position="169"/>
        <end position="189"/>
    </location>
</feature>
<organism evidence="2">
    <name type="scientific">Sphingomonas psychrotolerans</name>
    <dbReference type="NCBI Taxonomy" id="1327635"/>
    <lineage>
        <taxon>Bacteria</taxon>
        <taxon>Pseudomonadati</taxon>
        <taxon>Pseudomonadota</taxon>
        <taxon>Alphaproteobacteria</taxon>
        <taxon>Sphingomonadales</taxon>
        <taxon>Sphingomonadaceae</taxon>
        <taxon>Sphingomonas</taxon>
    </lineage>
</organism>
<keyword evidence="1" id="KW-1133">Transmembrane helix</keyword>
<gene>
    <name evidence="2" type="ORF">MZO42_05415</name>
</gene>
<accession>A0ABU3N0R3</accession>
<dbReference type="EMBL" id="JALMLT010000001">
    <property type="protein sequence ID" value="MDT8758130.1"/>
    <property type="molecule type" value="Genomic_DNA"/>
</dbReference>
<sequence length="191" mass="21793">MGMASGLSRTPADHPVWTRLSLYRFGHDNAALPFAERLARDNGWSRAEADRVIEEYRRFCFLAVTATHPVTPSDQVDQAWHLHLTYTRDYWERFCPEVLGRPLHHGPTAGGADEQHRYFIQYAETLRSYERVFGSPPADLWPDAARRLNEDPKARRVHPRDAIIVPRKVMRTVLVLLAALAALVGALLLRS</sequence>